<dbReference type="OrthoDB" id="9771846at2"/>
<dbReference type="PANTHER" id="PTHR12526">
    <property type="entry name" value="GLYCOSYLTRANSFERASE"/>
    <property type="match status" value="1"/>
</dbReference>
<evidence type="ECO:0000313" key="1">
    <source>
        <dbReference type="EMBL" id="SFJ17461.1"/>
    </source>
</evidence>
<dbReference type="Pfam" id="PF13692">
    <property type="entry name" value="Glyco_trans_1_4"/>
    <property type="match status" value="1"/>
</dbReference>
<protein>
    <submittedName>
        <fullName evidence="1">Teichuronic acid biosynthesis glycosyltransferase TuaH</fullName>
    </submittedName>
</protein>
<dbReference type="STRING" id="115433.SAMN05421835_103308"/>
<dbReference type="Gene3D" id="3.40.50.2000">
    <property type="entry name" value="Glycogen Phosphorylase B"/>
    <property type="match status" value="1"/>
</dbReference>
<gene>
    <name evidence="1" type="ORF">SAMN05421835_103308</name>
</gene>
<name>A0A1I3P7T9_9PSEU</name>
<dbReference type="AlphaFoldDB" id="A0A1I3P7T9"/>
<sequence length="401" mass="43554">MTAGRGARGRRLLVVASGVSWDGVRGSERQLAQALVRHADVLWVDPPVSPVTAPRYRGVAATGRHWRPTLTDAAEGITRLTPLAPPGLSRPGVREVTWPLARAQMRWALRRLGRRPHAVISCSVADVLGHWGAGVRQVLYGTDDWVAGAELMRLDARRVARDERKALRHADVVLAVGPELADRWRKSGVEAHEFPNGCDPDAYAELGAPAELPAGFPTPVAGLSGQLSDRIDLALLEAVAATGMGLVLVGPRDPAWQPDRVDALLRKQNVHHVGALPFEELRPWLARFDVGLTPYADTPFNRASFPLKTLEYLAAGLPVVSTDLPASRRLREETTEVRLATGPEEFAALARQAAGEKGGARREVARRHSWAARADELAGILGIRDSVPLQHNGPPPRLSRR</sequence>
<keyword evidence="1" id="KW-0808">Transferase</keyword>
<proteinExistence type="predicted"/>
<dbReference type="RefSeq" id="WP_091505122.1">
    <property type="nucleotide sequence ID" value="NZ_FORP01000003.1"/>
</dbReference>
<keyword evidence="2" id="KW-1185">Reference proteome</keyword>
<dbReference type="SUPFAM" id="SSF53756">
    <property type="entry name" value="UDP-Glycosyltransferase/glycogen phosphorylase"/>
    <property type="match status" value="1"/>
</dbReference>
<dbReference type="PANTHER" id="PTHR12526:SF600">
    <property type="entry name" value="GLYCOSYL TRANSFERASE GROUP 1"/>
    <property type="match status" value="1"/>
</dbReference>
<organism evidence="1 2">
    <name type="scientific">Amycolatopsis sacchari</name>
    <dbReference type="NCBI Taxonomy" id="115433"/>
    <lineage>
        <taxon>Bacteria</taxon>
        <taxon>Bacillati</taxon>
        <taxon>Actinomycetota</taxon>
        <taxon>Actinomycetes</taxon>
        <taxon>Pseudonocardiales</taxon>
        <taxon>Pseudonocardiaceae</taxon>
        <taxon>Amycolatopsis</taxon>
    </lineage>
</organism>
<evidence type="ECO:0000313" key="2">
    <source>
        <dbReference type="Proteomes" id="UP000199025"/>
    </source>
</evidence>
<dbReference type="EMBL" id="FORP01000003">
    <property type="protein sequence ID" value="SFJ17461.1"/>
    <property type="molecule type" value="Genomic_DNA"/>
</dbReference>
<dbReference type="GO" id="GO:0016757">
    <property type="term" value="F:glycosyltransferase activity"/>
    <property type="evidence" value="ECO:0007669"/>
    <property type="project" value="TreeGrafter"/>
</dbReference>
<accession>A0A1I3P7T9</accession>
<dbReference type="Proteomes" id="UP000199025">
    <property type="component" value="Unassembled WGS sequence"/>
</dbReference>
<reference evidence="1 2" key="1">
    <citation type="submission" date="2016-10" db="EMBL/GenBank/DDBJ databases">
        <authorList>
            <person name="de Groot N.N."/>
        </authorList>
    </citation>
    <scope>NUCLEOTIDE SEQUENCE [LARGE SCALE GENOMIC DNA]</scope>
    <source>
        <strain evidence="1 2">DSM 44468</strain>
    </source>
</reference>